<dbReference type="Gene3D" id="3.40.50.1110">
    <property type="entry name" value="SGNH hydrolase"/>
    <property type="match status" value="1"/>
</dbReference>
<comment type="caution">
    <text evidence="2">The sequence shown here is derived from an EMBL/GenBank/DDBJ whole genome shotgun (WGS) entry which is preliminary data.</text>
</comment>
<reference evidence="2" key="2">
    <citation type="submission" date="2021-08" db="EMBL/GenBank/DDBJ databases">
        <authorList>
            <person name="Tani A."/>
            <person name="Ola A."/>
            <person name="Ogura Y."/>
            <person name="Katsura K."/>
            <person name="Hayashi T."/>
        </authorList>
    </citation>
    <scope>NUCLEOTIDE SEQUENCE</scope>
    <source>
        <strain evidence="2">DSM 19015</strain>
    </source>
</reference>
<accession>A0ABQ4S5G9</accession>
<dbReference type="Pfam" id="PF13472">
    <property type="entry name" value="Lipase_GDSL_2"/>
    <property type="match status" value="1"/>
</dbReference>
<evidence type="ECO:0000313" key="2">
    <source>
        <dbReference type="EMBL" id="GJD97053.1"/>
    </source>
</evidence>
<protein>
    <recommendedName>
        <fullName evidence="1">SGNH hydrolase-type esterase domain-containing protein</fullName>
    </recommendedName>
</protein>
<gene>
    <name evidence="2" type="ORF">OCOJLMKI_4281</name>
</gene>
<sequence length="240" mass="25477">MRHRLLLGLVGMALAAAGFALGAWRTPSRLDARLYAQNRLIAVQVHLDEAPAEYILLAGDSQAELHSPAQRACGLEIVNGGVSGSSSAVYAELLERLALRTRPRAVALTIGTNDLLVKNDPRGAAAATRFEASLTRIVTRLRAVSDRVVVTAVPPIGRVLAGRLDPLAVTDYSARIRVLCERLGCHYADPFADLRDGETGFAREGAMRDGLHLAAYRPALRALEPALCPVAAAEGGAGSR</sequence>
<name>A0ABQ4S5G9_9HYPH</name>
<evidence type="ECO:0000259" key="1">
    <source>
        <dbReference type="Pfam" id="PF13472"/>
    </source>
</evidence>
<feature type="domain" description="SGNH hydrolase-type esterase" evidence="1">
    <location>
        <begin position="70"/>
        <end position="213"/>
    </location>
</feature>
<dbReference type="RefSeq" id="WP_238246138.1">
    <property type="nucleotide sequence ID" value="NZ_BPQP01000075.1"/>
</dbReference>
<dbReference type="InterPro" id="IPR013830">
    <property type="entry name" value="SGNH_hydro"/>
</dbReference>
<evidence type="ECO:0000313" key="3">
    <source>
        <dbReference type="Proteomes" id="UP001055125"/>
    </source>
</evidence>
<proteinExistence type="predicted"/>
<dbReference type="EMBL" id="BPQP01000075">
    <property type="protein sequence ID" value="GJD97053.1"/>
    <property type="molecule type" value="Genomic_DNA"/>
</dbReference>
<keyword evidence="3" id="KW-1185">Reference proteome</keyword>
<dbReference type="SUPFAM" id="SSF52266">
    <property type="entry name" value="SGNH hydrolase"/>
    <property type="match status" value="1"/>
</dbReference>
<organism evidence="2 3">
    <name type="scientific">Methylobacterium iners</name>
    <dbReference type="NCBI Taxonomy" id="418707"/>
    <lineage>
        <taxon>Bacteria</taxon>
        <taxon>Pseudomonadati</taxon>
        <taxon>Pseudomonadota</taxon>
        <taxon>Alphaproteobacteria</taxon>
        <taxon>Hyphomicrobiales</taxon>
        <taxon>Methylobacteriaceae</taxon>
        <taxon>Methylobacterium</taxon>
    </lineage>
</organism>
<reference evidence="2" key="1">
    <citation type="journal article" date="2021" name="Front. Microbiol.">
        <title>Comprehensive Comparative Genomics and Phenotyping of Methylobacterium Species.</title>
        <authorList>
            <person name="Alessa O."/>
            <person name="Ogura Y."/>
            <person name="Fujitani Y."/>
            <person name="Takami H."/>
            <person name="Hayashi T."/>
            <person name="Sahin N."/>
            <person name="Tani A."/>
        </authorList>
    </citation>
    <scope>NUCLEOTIDE SEQUENCE</scope>
    <source>
        <strain evidence="2">DSM 19015</strain>
    </source>
</reference>
<dbReference type="Proteomes" id="UP001055125">
    <property type="component" value="Unassembled WGS sequence"/>
</dbReference>
<dbReference type="InterPro" id="IPR036514">
    <property type="entry name" value="SGNH_hydro_sf"/>
</dbReference>